<accession>A0AAD7W7T8</accession>
<reference evidence="2" key="1">
    <citation type="journal article" date="2023" name="Science">
        <title>Genome structures resolve the early diversification of teleost fishes.</title>
        <authorList>
            <person name="Parey E."/>
            <person name="Louis A."/>
            <person name="Montfort J."/>
            <person name="Bouchez O."/>
            <person name="Roques C."/>
            <person name="Iampietro C."/>
            <person name="Lluch J."/>
            <person name="Castinel A."/>
            <person name="Donnadieu C."/>
            <person name="Desvignes T."/>
            <person name="Floi Bucao C."/>
            <person name="Jouanno E."/>
            <person name="Wen M."/>
            <person name="Mejri S."/>
            <person name="Dirks R."/>
            <person name="Jansen H."/>
            <person name="Henkel C."/>
            <person name="Chen W.J."/>
            <person name="Zahm M."/>
            <person name="Cabau C."/>
            <person name="Klopp C."/>
            <person name="Thompson A.W."/>
            <person name="Robinson-Rechavi M."/>
            <person name="Braasch I."/>
            <person name="Lecointre G."/>
            <person name="Bobe J."/>
            <person name="Postlethwait J.H."/>
            <person name="Berthelot C."/>
            <person name="Roest Crollius H."/>
            <person name="Guiguen Y."/>
        </authorList>
    </citation>
    <scope>NUCLEOTIDE SEQUENCE</scope>
    <source>
        <strain evidence="2">NC1722</strain>
    </source>
</reference>
<proteinExistence type="predicted"/>
<feature type="compositionally biased region" description="Basic and acidic residues" evidence="1">
    <location>
        <begin position="482"/>
        <end position="496"/>
    </location>
</feature>
<feature type="region of interest" description="Disordered" evidence="1">
    <location>
        <begin position="60"/>
        <end position="227"/>
    </location>
</feature>
<feature type="compositionally biased region" description="Polar residues" evidence="1">
    <location>
        <begin position="373"/>
        <end position="383"/>
    </location>
</feature>
<sequence>MPFSILMVQSQRWHISECLDMLGEDRQECPDAFKCSSTIPSHYKKYSHFLLAHSRATNEKASLSPNSSQESVTNVSTPSSQSPSPSPGQGGPGQKPTPMRPNAFLLLKSPAPGDIRKKKGWSPVAKVRKTVSAGQGGGATRPSAKASRASGTLREHPTKADLSSASPSPSPSPSAVPVSPASPSNSDKISYSPLSAPPAGSETPPSRRSLSYSVMAGGKEEEEEGDSVMLYSDDELFAELLTQAEIEGNNQPGNGTVVVNSSEAPETPFTSLVPSGDELNEDSTIITSSVPPGDELNEDSAGVACSPVPVCPLRGLKGQHVAAARTDDGRLQLQSPQSLVLEQLRERLCTSVDPGSGDAPAGGVKQEDVVSDPSPSATQSSTHEAPASMAPRKARDKAAKSSGLKQTDIGVFFGLKPLRPEGGGTSAKENLPQAFPVAGGDAGVQGNGRRKRKATGSASEPKVLGGVEGCANQTQPAGRGRGRGEGERERERERGGRAGGGGRRRARSYPDTVPFTKRFQVHPLLWMLSSTEQ</sequence>
<gene>
    <name evidence="2" type="ORF">AAFF_G00168910</name>
</gene>
<dbReference type="EMBL" id="JAINUG010000226">
    <property type="protein sequence ID" value="KAJ8386565.1"/>
    <property type="molecule type" value="Genomic_DNA"/>
</dbReference>
<feature type="compositionally biased region" description="Polar residues" evidence="1">
    <location>
        <begin position="248"/>
        <end position="273"/>
    </location>
</feature>
<evidence type="ECO:0000313" key="2">
    <source>
        <dbReference type="EMBL" id="KAJ8386565.1"/>
    </source>
</evidence>
<feature type="compositionally biased region" description="Low complexity" evidence="1">
    <location>
        <begin position="175"/>
        <end position="184"/>
    </location>
</feature>
<feature type="compositionally biased region" description="Polar residues" evidence="1">
    <location>
        <begin position="203"/>
        <end position="212"/>
    </location>
</feature>
<dbReference type="AlphaFoldDB" id="A0AAD7W7T8"/>
<keyword evidence="3" id="KW-1185">Reference proteome</keyword>
<organism evidence="2 3">
    <name type="scientific">Aldrovandia affinis</name>
    <dbReference type="NCBI Taxonomy" id="143900"/>
    <lineage>
        <taxon>Eukaryota</taxon>
        <taxon>Metazoa</taxon>
        <taxon>Chordata</taxon>
        <taxon>Craniata</taxon>
        <taxon>Vertebrata</taxon>
        <taxon>Euteleostomi</taxon>
        <taxon>Actinopterygii</taxon>
        <taxon>Neopterygii</taxon>
        <taxon>Teleostei</taxon>
        <taxon>Notacanthiformes</taxon>
        <taxon>Halosauridae</taxon>
        <taxon>Aldrovandia</taxon>
    </lineage>
</organism>
<evidence type="ECO:0000256" key="1">
    <source>
        <dbReference type="SAM" id="MobiDB-lite"/>
    </source>
</evidence>
<feature type="compositionally biased region" description="Polar residues" evidence="1">
    <location>
        <begin position="60"/>
        <end position="77"/>
    </location>
</feature>
<dbReference type="Proteomes" id="UP001221898">
    <property type="component" value="Unassembled WGS sequence"/>
</dbReference>
<comment type="caution">
    <text evidence="2">The sequence shown here is derived from an EMBL/GenBank/DDBJ whole genome shotgun (WGS) entry which is preliminary data.</text>
</comment>
<protein>
    <submittedName>
        <fullName evidence="2">Uncharacterized protein</fullName>
    </submittedName>
</protein>
<name>A0AAD7W7T8_9TELE</name>
<feature type="region of interest" description="Disordered" evidence="1">
    <location>
        <begin position="350"/>
        <end position="533"/>
    </location>
</feature>
<feature type="region of interest" description="Disordered" evidence="1">
    <location>
        <begin position="247"/>
        <end position="280"/>
    </location>
</feature>
<evidence type="ECO:0000313" key="3">
    <source>
        <dbReference type="Proteomes" id="UP001221898"/>
    </source>
</evidence>